<protein>
    <submittedName>
        <fullName evidence="3">Uncharacterized protein</fullName>
    </submittedName>
</protein>
<evidence type="ECO:0000256" key="1">
    <source>
        <dbReference type="SAM" id="MobiDB-lite"/>
    </source>
</evidence>
<dbReference type="EMBL" id="QEKT01000006">
    <property type="protein sequence ID" value="PVY83702.1"/>
    <property type="molecule type" value="Genomic_DNA"/>
</dbReference>
<dbReference type="RefSeq" id="WP_089938864.1">
    <property type="nucleotide sequence ID" value="NZ_CAKOEX010000005.1"/>
</dbReference>
<comment type="caution">
    <text evidence="3">The sequence shown here is derived from an EMBL/GenBank/DDBJ whole genome shotgun (WGS) entry which is preliminary data.</text>
</comment>
<evidence type="ECO:0000256" key="2">
    <source>
        <dbReference type="SAM" id="Phobius"/>
    </source>
</evidence>
<feature type="region of interest" description="Disordered" evidence="1">
    <location>
        <begin position="36"/>
        <end position="114"/>
    </location>
</feature>
<name>A0A2U1D853_9LACO</name>
<keyword evidence="2" id="KW-0472">Membrane</keyword>
<gene>
    <name evidence="3" type="ORF">C7384_10612</name>
</gene>
<accession>A0A2U1D853</accession>
<reference evidence="3 4" key="1">
    <citation type="submission" date="2018-04" db="EMBL/GenBank/DDBJ databases">
        <title>Genomic Encyclopedia of Type Strains, Phase IV (KMG-IV): sequencing the most valuable type-strain genomes for metagenomic binning, comparative biology and taxonomic classification.</title>
        <authorList>
            <person name="Goeker M."/>
        </authorList>
    </citation>
    <scope>NUCLEOTIDE SEQUENCE [LARGE SCALE GENOMIC DNA]</scope>
    <source>
        <strain evidence="3 4">DSM 28795</strain>
    </source>
</reference>
<evidence type="ECO:0000313" key="4">
    <source>
        <dbReference type="Proteomes" id="UP000245433"/>
    </source>
</evidence>
<keyword evidence="2" id="KW-0812">Transmembrane</keyword>
<dbReference type="Proteomes" id="UP000245433">
    <property type="component" value="Unassembled WGS sequence"/>
</dbReference>
<feature type="compositionally biased region" description="Low complexity" evidence="1">
    <location>
        <begin position="44"/>
        <end position="73"/>
    </location>
</feature>
<organism evidence="3 4">
    <name type="scientific">Convivina intestini</name>
    <dbReference type="NCBI Taxonomy" id="1505726"/>
    <lineage>
        <taxon>Bacteria</taxon>
        <taxon>Bacillati</taxon>
        <taxon>Bacillota</taxon>
        <taxon>Bacilli</taxon>
        <taxon>Lactobacillales</taxon>
        <taxon>Lactobacillaceae</taxon>
        <taxon>Convivina</taxon>
    </lineage>
</organism>
<evidence type="ECO:0000313" key="3">
    <source>
        <dbReference type="EMBL" id="PVY83702.1"/>
    </source>
</evidence>
<keyword evidence="4" id="KW-1185">Reference proteome</keyword>
<keyword evidence="2" id="KW-1133">Transmembrane helix</keyword>
<feature type="compositionally biased region" description="Low complexity" evidence="1">
    <location>
        <begin position="83"/>
        <end position="97"/>
    </location>
</feature>
<feature type="transmembrane region" description="Helical" evidence="2">
    <location>
        <begin position="6"/>
        <end position="29"/>
    </location>
</feature>
<proteinExistence type="predicted"/>
<dbReference type="AlphaFoldDB" id="A0A2U1D853"/>
<sequence>MKKRTYKYVIVAVGVLAIANIGFVLNSSFHNRLTNKTHKATKGSSIKISSSSPVSSSSSQQEQSNSSSQTVQSNADNNQVASQEQQSQPTEQQSDTPDSSMTLAEYLKTHTETPTATKIKNGMSVKDALNDTYATTPNLMSSGEIQKMHQLDGN</sequence>